<evidence type="ECO:0000313" key="1">
    <source>
        <dbReference type="EMBL" id="MDA0160855.1"/>
    </source>
</evidence>
<dbReference type="Proteomes" id="UP001149140">
    <property type="component" value="Unassembled WGS sequence"/>
</dbReference>
<protein>
    <submittedName>
        <fullName evidence="1">Uncharacterized protein</fullName>
    </submittedName>
</protein>
<dbReference type="EMBL" id="JAPDOD010000007">
    <property type="protein sequence ID" value="MDA0160855.1"/>
    <property type="molecule type" value="Genomic_DNA"/>
</dbReference>
<proteinExistence type="predicted"/>
<sequence>MDDPRPTRVTRTGIALVHAGELMLPASGSEAEGEQVTDDTRAVITYAFPVEIEVRAAGAVIDADAIADRALARLARNLEGLA</sequence>
<gene>
    <name evidence="1" type="ORF">OM076_11315</name>
</gene>
<evidence type="ECO:0000313" key="2">
    <source>
        <dbReference type="Proteomes" id="UP001149140"/>
    </source>
</evidence>
<accession>A0A9X3MQZ6</accession>
<keyword evidence="2" id="KW-1185">Reference proteome</keyword>
<dbReference type="AlphaFoldDB" id="A0A9X3MQZ6"/>
<organism evidence="1 2">
    <name type="scientific">Solirubrobacter ginsenosidimutans</name>
    <dbReference type="NCBI Taxonomy" id="490573"/>
    <lineage>
        <taxon>Bacteria</taxon>
        <taxon>Bacillati</taxon>
        <taxon>Actinomycetota</taxon>
        <taxon>Thermoleophilia</taxon>
        <taxon>Solirubrobacterales</taxon>
        <taxon>Solirubrobacteraceae</taxon>
        <taxon>Solirubrobacter</taxon>
    </lineage>
</organism>
<dbReference type="RefSeq" id="WP_270039954.1">
    <property type="nucleotide sequence ID" value="NZ_JAPDOD010000007.1"/>
</dbReference>
<reference evidence="1" key="1">
    <citation type="submission" date="2022-10" db="EMBL/GenBank/DDBJ databases">
        <title>The WGS of Solirubrobacter ginsenosidimutans DSM 21036.</title>
        <authorList>
            <person name="Jiang Z."/>
        </authorList>
    </citation>
    <scope>NUCLEOTIDE SEQUENCE</scope>
    <source>
        <strain evidence="1">DSM 21036</strain>
    </source>
</reference>
<name>A0A9X3MQZ6_9ACTN</name>
<comment type="caution">
    <text evidence="1">The sequence shown here is derived from an EMBL/GenBank/DDBJ whole genome shotgun (WGS) entry which is preliminary data.</text>
</comment>